<feature type="non-terminal residue" evidence="2">
    <location>
        <position position="1"/>
    </location>
</feature>
<sequence length="119" mass="12453">QSLGWSEEVLGAENNGSSLREKSKKISEKRHRRLSRSAASAGSIATSSKLSDAHSLDIVYSKNSKGDKSERGQYRGGSHNGSSSMGVLETVVAHVSPNQGATPALPSAAEPPSHPVSLE</sequence>
<feature type="region of interest" description="Disordered" evidence="1">
    <location>
        <begin position="1"/>
        <end position="119"/>
    </location>
</feature>
<feature type="compositionally biased region" description="Low complexity" evidence="1">
    <location>
        <begin position="36"/>
        <end position="48"/>
    </location>
</feature>
<feature type="compositionally biased region" description="Basic and acidic residues" evidence="1">
    <location>
        <begin position="64"/>
        <end position="73"/>
    </location>
</feature>
<reference evidence="2 3" key="1">
    <citation type="submission" date="2024-05" db="EMBL/GenBank/DDBJ databases">
        <authorList>
            <person name="Wallberg A."/>
        </authorList>
    </citation>
    <scope>NUCLEOTIDE SEQUENCE [LARGE SCALE GENOMIC DNA]</scope>
</reference>
<evidence type="ECO:0000256" key="1">
    <source>
        <dbReference type="SAM" id="MobiDB-lite"/>
    </source>
</evidence>
<feature type="non-terminal residue" evidence="2">
    <location>
        <position position="119"/>
    </location>
</feature>
<accession>A0AAV2S4J5</accession>
<dbReference type="EMBL" id="CAXKWB010041345">
    <property type="protein sequence ID" value="CAL4156164.1"/>
    <property type="molecule type" value="Genomic_DNA"/>
</dbReference>
<name>A0AAV2S4J5_MEGNR</name>
<proteinExistence type="predicted"/>
<keyword evidence="3" id="KW-1185">Reference proteome</keyword>
<dbReference type="AlphaFoldDB" id="A0AAV2S4J5"/>
<evidence type="ECO:0000313" key="3">
    <source>
        <dbReference type="Proteomes" id="UP001497623"/>
    </source>
</evidence>
<gene>
    <name evidence="2" type="ORF">MNOR_LOCUS31679</name>
</gene>
<organism evidence="2 3">
    <name type="scientific">Meganyctiphanes norvegica</name>
    <name type="common">Northern krill</name>
    <name type="synonym">Thysanopoda norvegica</name>
    <dbReference type="NCBI Taxonomy" id="48144"/>
    <lineage>
        <taxon>Eukaryota</taxon>
        <taxon>Metazoa</taxon>
        <taxon>Ecdysozoa</taxon>
        <taxon>Arthropoda</taxon>
        <taxon>Crustacea</taxon>
        <taxon>Multicrustacea</taxon>
        <taxon>Malacostraca</taxon>
        <taxon>Eumalacostraca</taxon>
        <taxon>Eucarida</taxon>
        <taxon>Euphausiacea</taxon>
        <taxon>Euphausiidae</taxon>
        <taxon>Meganyctiphanes</taxon>
    </lineage>
</organism>
<comment type="caution">
    <text evidence="2">The sequence shown here is derived from an EMBL/GenBank/DDBJ whole genome shotgun (WGS) entry which is preliminary data.</text>
</comment>
<protein>
    <submittedName>
        <fullName evidence="2">Uncharacterized protein</fullName>
    </submittedName>
</protein>
<dbReference type="Proteomes" id="UP001497623">
    <property type="component" value="Unassembled WGS sequence"/>
</dbReference>
<evidence type="ECO:0000313" key="2">
    <source>
        <dbReference type="EMBL" id="CAL4156164.1"/>
    </source>
</evidence>